<dbReference type="EMBL" id="JAULSN010000010">
    <property type="protein sequence ID" value="KAK3362186.1"/>
    <property type="molecule type" value="Genomic_DNA"/>
</dbReference>
<reference evidence="3" key="2">
    <citation type="submission" date="2023-06" db="EMBL/GenBank/DDBJ databases">
        <authorList>
            <consortium name="Lawrence Berkeley National Laboratory"/>
            <person name="Haridas S."/>
            <person name="Hensen N."/>
            <person name="Bonometti L."/>
            <person name="Westerberg I."/>
            <person name="Brannstrom I.O."/>
            <person name="Guillou S."/>
            <person name="Cros-Aarteil S."/>
            <person name="Calhoun S."/>
            <person name="Kuo A."/>
            <person name="Mondo S."/>
            <person name="Pangilinan J."/>
            <person name="Riley R."/>
            <person name="Labutti K."/>
            <person name="Andreopoulos B."/>
            <person name="Lipzen A."/>
            <person name="Chen C."/>
            <person name="Yanf M."/>
            <person name="Daum C."/>
            <person name="Ng V."/>
            <person name="Clum A."/>
            <person name="Steindorff A."/>
            <person name="Ohm R."/>
            <person name="Martin F."/>
            <person name="Silar P."/>
            <person name="Natvig D."/>
            <person name="Lalanne C."/>
            <person name="Gautier V."/>
            <person name="Ament-Velasquez S.L."/>
            <person name="Kruys A."/>
            <person name="Hutchinson M.I."/>
            <person name="Powell A.J."/>
            <person name="Barry K."/>
            <person name="Miller A.N."/>
            <person name="Grigoriev I.V."/>
            <person name="Debuchy R."/>
            <person name="Gladieux P."/>
            <person name="Thoren M.H."/>
            <person name="Johannesson H."/>
        </authorList>
    </citation>
    <scope>NUCLEOTIDE SEQUENCE</scope>
    <source>
        <strain evidence="3">CBS 958.72</strain>
    </source>
</reference>
<feature type="transmembrane region" description="Helical" evidence="2">
    <location>
        <begin position="134"/>
        <end position="155"/>
    </location>
</feature>
<keyword evidence="4" id="KW-1185">Reference proteome</keyword>
<reference evidence="3" key="1">
    <citation type="journal article" date="2023" name="Mol. Phylogenet. Evol.">
        <title>Genome-scale phylogeny and comparative genomics of the fungal order Sordariales.</title>
        <authorList>
            <person name="Hensen N."/>
            <person name="Bonometti L."/>
            <person name="Westerberg I."/>
            <person name="Brannstrom I.O."/>
            <person name="Guillou S."/>
            <person name="Cros-Aarteil S."/>
            <person name="Calhoun S."/>
            <person name="Haridas S."/>
            <person name="Kuo A."/>
            <person name="Mondo S."/>
            <person name="Pangilinan J."/>
            <person name="Riley R."/>
            <person name="LaButti K."/>
            <person name="Andreopoulos B."/>
            <person name="Lipzen A."/>
            <person name="Chen C."/>
            <person name="Yan M."/>
            <person name="Daum C."/>
            <person name="Ng V."/>
            <person name="Clum A."/>
            <person name="Steindorff A."/>
            <person name="Ohm R.A."/>
            <person name="Martin F."/>
            <person name="Silar P."/>
            <person name="Natvig D.O."/>
            <person name="Lalanne C."/>
            <person name="Gautier V."/>
            <person name="Ament-Velasquez S.L."/>
            <person name="Kruys A."/>
            <person name="Hutchinson M.I."/>
            <person name="Powell A.J."/>
            <person name="Barry K."/>
            <person name="Miller A.N."/>
            <person name="Grigoriev I.V."/>
            <person name="Debuchy R."/>
            <person name="Gladieux P."/>
            <person name="Hiltunen Thoren M."/>
            <person name="Johannesson H."/>
        </authorList>
    </citation>
    <scope>NUCLEOTIDE SEQUENCE</scope>
    <source>
        <strain evidence="3">CBS 958.72</strain>
    </source>
</reference>
<accession>A0AAE0JVY3</accession>
<sequence length="612" mass="64267">MASETSLISSSDDSQPETVTSPAPSEPSPDPTSPLQESGEAIASQLNDVNDHRERIMANFMAIIKEQQTFLEKQQIMAQQQKQLDIQAARIAELEARIPVEEPDVSTHQVETAPDSHAVRKANWKAKLRKSRTLLKIMSEVSMVVIAVLTLYYAIRGIQLADRAIGLAEEANQLSKEAYKLAVEALDVQKIWSKTTYDGFMLINLRPITVALAGLALVGGSLATIAGCSAGAADAFTGDTCCPAPAPQRRRHLCSRTDTCSGGKAPCCDTKASGPPVVSSGGTTDLQCGKYFDPGSDPQDVAGGVTYTLELCPDPSTYAGQTCLHVKLTAVSPVTNIHLAILDGNGDPSALPKGLGNWPHNSYCSYSAGVNVGNCWVPVSAVLAVLNPPSDGLCNQDIIVAAGISIDGATCFNRGTLIGDPNAPGGRFTCPDICTHSCCCPPPPPPPQYHWCDIGTVFGYKPDTPNFNGKPVGPALAATTCKRWGWYFNVPSTTLTTGSGLTGTVIVGAGGNDVTKGTPVGAFSAKLSGTSFTFSYSLDTGFDLSEVHVYASCSAPGSYTYPASAPLDLLATTDTSIAKTFTVGTCANYYLIFHAKVSQSVPVETPCGTPVG</sequence>
<dbReference type="AlphaFoldDB" id="A0AAE0JVY3"/>
<name>A0AAE0JVY3_9PEZI</name>
<protein>
    <submittedName>
        <fullName evidence="3">Uncharacterized protein</fullName>
    </submittedName>
</protein>
<feature type="region of interest" description="Disordered" evidence="1">
    <location>
        <begin position="1"/>
        <end position="37"/>
    </location>
</feature>
<comment type="caution">
    <text evidence="3">The sequence shown here is derived from an EMBL/GenBank/DDBJ whole genome shotgun (WGS) entry which is preliminary data.</text>
</comment>
<keyword evidence="2" id="KW-1133">Transmembrane helix</keyword>
<evidence type="ECO:0000256" key="2">
    <source>
        <dbReference type="SAM" id="Phobius"/>
    </source>
</evidence>
<organism evidence="3 4">
    <name type="scientific">Lasiosphaeria ovina</name>
    <dbReference type="NCBI Taxonomy" id="92902"/>
    <lineage>
        <taxon>Eukaryota</taxon>
        <taxon>Fungi</taxon>
        <taxon>Dikarya</taxon>
        <taxon>Ascomycota</taxon>
        <taxon>Pezizomycotina</taxon>
        <taxon>Sordariomycetes</taxon>
        <taxon>Sordariomycetidae</taxon>
        <taxon>Sordariales</taxon>
        <taxon>Lasiosphaeriaceae</taxon>
        <taxon>Lasiosphaeria</taxon>
    </lineage>
</organism>
<keyword evidence="2" id="KW-0812">Transmembrane</keyword>
<dbReference type="Proteomes" id="UP001287356">
    <property type="component" value="Unassembled WGS sequence"/>
</dbReference>
<evidence type="ECO:0000313" key="3">
    <source>
        <dbReference type="EMBL" id="KAK3362186.1"/>
    </source>
</evidence>
<keyword evidence="2" id="KW-0472">Membrane</keyword>
<proteinExistence type="predicted"/>
<evidence type="ECO:0000256" key="1">
    <source>
        <dbReference type="SAM" id="MobiDB-lite"/>
    </source>
</evidence>
<evidence type="ECO:0000313" key="4">
    <source>
        <dbReference type="Proteomes" id="UP001287356"/>
    </source>
</evidence>
<gene>
    <name evidence="3" type="ORF">B0T24DRAFT_724569</name>
</gene>